<dbReference type="EMBL" id="CM002928">
    <property type="protein sequence ID" value="KGN44826.1"/>
    <property type="molecule type" value="Genomic_DNA"/>
</dbReference>
<proteinExistence type="predicted"/>
<gene>
    <name evidence="1" type="ORF">Csa_7G390055</name>
</gene>
<organism evidence="1 2">
    <name type="scientific">Cucumis sativus</name>
    <name type="common">Cucumber</name>
    <dbReference type="NCBI Taxonomy" id="3659"/>
    <lineage>
        <taxon>Eukaryota</taxon>
        <taxon>Viridiplantae</taxon>
        <taxon>Streptophyta</taxon>
        <taxon>Embryophyta</taxon>
        <taxon>Tracheophyta</taxon>
        <taxon>Spermatophyta</taxon>
        <taxon>Magnoliopsida</taxon>
        <taxon>eudicotyledons</taxon>
        <taxon>Gunneridae</taxon>
        <taxon>Pentapetalae</taxon>
        <taxon>rosids</taxon>
        <taxon>fabids</taxon>
        <taxon>Cucurbitales</taxon>
        <taxon>Cucurbitaceae</taxon>
        <taxon>Benincaseae</taxon>
        <taxon>Cucumis</taxon>
    </lineage>
</organism>
<evidence type="ECO:0000313" key="2">
    <source>
        <dbReference type="Proteomes" id="UP000029981"/>
    </source>
</evidence>
<keyword evidence="2" id="KW-1185">Reference proteome</keyword>
<name>A0A0A0KAJ2_CUCSA</name>
<reference evidence="1 2" key="4">
    <citation type="journal article" date="2011" name="BMC Genomics">
        <title>RNA-Seq improves annotation of protein-coding genes in the cucumber genome.</title>
        <authorList>
            <person name="Li Z."/>
            <person name="Zhang Z."/>
            <person name="Yan P."/>
            <person name="Huang S."/>
            <person name="Fei Z."/>
            <person name="Lin K."/>
        </authorList>
    </citation>
    <scope>NUCLEOTIDE SEQUENCE [LARGE SCALE GENOMIC DNA]</scope>
    <source>
        <strain evidence="2">cv. 9930</strain>
    </source>
</reference>
<evidence type="ECO:0000313" key="1">
    <source>
        <dbReference type="EMBL" id="KGN44826.1"/>
    </source>
</evidence>
<accession>A0A0A0KAJ2</accession>
<sequence length="108" mass="11654">MISEGWVFWIGVREDGVVSTDRRGSLDAGAANSLVEGIGERGIAKDEFVRGRVVILVAVDPGEGAAEVEVEGGWAEGSFEVEGDGVEERGMVFVERSNESCLKRIQRK</sequence>
<dbReference type="Gramene" id="KGN44826">
    <property type="protein sequence ID" value="KGN44826"/>
    <property type="gene ID" value="Csa_7G390055"/>
</dbReference>
<reference evidence="1 2" key="3">
    <citation type="journal article" date="2010" name="BMC Genomics">
        <title>Transcriptome sequencing and comparative analysis of cucumber flowers with different sex types.</title>
        <authorList>
            <person name="Guo S."/>
            <person name="Zheng Y."/>
            <person name="Joung J.G."/>
            <person name="Liu S."/>
            <person name="Zhang Z."/>
            <person name="Crasta O.R."/>
            <person name="Sobral B.W."/>
            <person name="Xu Y."/>
            <person name="Huang S."/>
            <person name="Fei Z."/>
        </authorList>
    </citation>
    <scope>NUCLEOTIDE SEQUENCE [LARGE SCALE GENOMIC DNA]</scope>
    <source>
        <strain evidence="2">cv. 9930</strain>
    </source>
</reference>
<dbReference type="Proteomes" id="UP000029981">
    <property type="component" value="Chromosome 7"/>
</dbReference>
<reference evidence="1 2" key="2">
    <citation type="journal article" date="2009" name="PLoS ONE">
        <title>An integrated genetic and cytogenetic map of the cucumber genome.</title>
        <authorList>
            <person name="Ren Y."/>
            <person name="Zhang Z."/>
            <person name="Liu J."/>
            <person name="Staub J.E."/>
            <person name="Han Y."/>
            <person name="Cheng Z."/>
            <person name="Li X."/>
            <person name="Lu J."/>
            <person name="Miao H."/>
            <person name="Kang H."/>
            <person name="Xie B."/>
            <person name="Gu X."/>
            <person name="Wang X."/>
            <person name="Du Y."/>
            <person name="Jin W."/>
            <person name="Huang S."/>
        </authorList>
    </citation>
    <scope>NUCLEOTIDE SEQUENCE [LARGE SCALE GENOMIC DNA]</scope>
    <source>
        <strain evidence="2">cv. 9930</strain>
    </source>
</reference>
<reference evidence="1 2" key="1">
    <citation type="journal article" date="2009" name="Nat. Genet.">
        <title>The genome of the cucumber, Cucumis sativus L.</title>
        <authorList>
            <person name="Huang S."/>
            <person name="Li R."/>
            <person name="Zhang Z."/>
            <person name="Li L."/>
            <person name="Gu X."/>
            <person name="Fan W."/>
            <person name="Lucas W.J."/>
            <person name="Wang X."/>
            <person name="Xie B."/>
            <person name="Ni P."/>
            <person name="Ren Y."/>
            <person name="Zhu H."/>
            <person name="Li J."/>
            <person name="Lin K."/>
            <person name="Jin W."/>
            <person name="Fei Z."/>
            <person name="Li G."/>
            <person name="Staub J."/>
            <person name="Kilian A."/>
            <person name="van der Vossen E.A."/>
            <person name="Wu Y."/>
            <person name="Guo J."/>
            <person name="He J."/>
            <person name="Jia Z."/>
            <person name="Ren Y."/>
            <person name="Tian G."/>
            <person name="Lu Y."/>
            <person name="Ruan J."/>
            <person name="Qian W."/>
            <person name="Wang M."/>
            <person name="Huang Q."/>
            <person name="Li B."/>
            <person name="Xuan Z."/>
            <person name="Cao J."/>
            <person name="Asan"/>
            <person name="Wu Z."/>
            <person name="Zhang J."/>
            <person name="Cai Q."/>
            <person name="Bai Y."/>
            <person name="Zhao B."/>
            <person name="Han Y."/>
            <person name="Li Y."/>
            <person name="Li X."/>
            <person name="Wang S."/>
            <person name="Shi Q."/>
            <person name="Liu S."/>
            <person name="Cho W.K."/>
            <person name="Kim J.Y."/>
            <person name="Xu Y."/>
            <person name="Heller-Uszynska K."/>
            <person name="Miao H."/>
            <person name="Cheng Z."/>
            <person name="Zhang S."/>
            <person name="Wu J."/>
            <person name="Yang Y."/>
            <person name="Kang H."/>
            <person name="Li M."/>
            <person name="Liang H."/>
            <person name="Ren X."/>
            <person name="Shi Z."/>
            <person name="Wen M."/>
            <person name="Jian M."/>
            <person name="Yang H."/>
            <person name="Zhang G."/>
            <person name="Yang Z."/>
            <person name="Chen R."/>
            <person name="Liu S."/>
            <person name="Li J."/>
            <person name="Ma L."/>
            <person name="Liu H."/>
            <person name="Zhou Y."/>
            <person name="Zhao J."/>
            <person name="Fang X."/>
            <person name="Li G."/>
            <person name="Fang L."/>
            <person name="Li Y."/>
            <person name="Liu D."/>
            <person name="Zheng H."/>
            <person name="Zhang Y."/>
            <person name="Qin N."/>
            <person name="Li Z."/>
            <person name="Yang G."/>
            <person name="Yang S."/>
            <person name="Bolund L."/>
            <person name="Kristiansen K."/>
            <person name="Zheng H."/>
            <person name="Li S."/>
            <person name="Zhang X."/>
            <person name="Yang H."/>
            <person name="Wang J."/>
            <person name="Sun R."/>
            <person name="Zhang B."/>
            <person name="Jiang S."/>
            <person name="Wang J."/>
            <person name="Du Y."/>
            <person name="Li S."/>
        </authorList>
    </citation>
    <scope>NUCLEOTIDE SEQUENCE [LARGE SCALE GENOMIC DNA]</scope>
    <source>
        <strain evidence="2">cv. 9930</strain>
    </source>
</reference>
<dbReference type="AlphaFoldDB" id="A0A0A0KAJ2"/>
<protein>
    <submittedName>
        <fullName evidence="1">Uncharacterized protein</fullName>
    </submittedName>
</protein>